<dbReference type="InterPro" id="IPR020103">
    <property type="entry name" value="PsdUridine_synth_cat_dom_sf"/>
</dbReference>
<dbReference type="Proteomes" id="UP000034291">
    <property type="component" value="Unassembled WGS sequence"/>
</dbReference>
<evidence type="ECO:0000256" key="11">
    <source>
        <dbReference type="ARBA" id="ARBA00073968"/>
    </source>
</evidence>
<dbReference type="CDD" id="cd02568">
    <property type="entry name" value="PseudoU_synth_PUS1_PUS2"/>
    <property type="match status" value="1"/>
</dbReference>
<sequence>MPDKRGRNERDQQVKRRKLENGEEVVTPIYATEFSQEDIENEQRRPKKKVAVLLGSTTEKTIEGDLFTAFVAAGAISKANAADPKKSSLVRCARTDKGVHAAGNVVSLKMIVEDSDIVQKINEKLGPQIRVWDILVASKSFSSYQMCDSRIYEYLIPSHCFLPPHPSTYLGTKLVEFAEKEDDLEGYKARQEEVATYWDEIDEKTIRPLLESFPEDIRKMVEQALHLDDEETLTPLETPKPEQQKPAEETESAPAEESSAENPAESGVDEETIAYRKKILESVKKVKAAYLTSRRAYRIPPARLARIQAALDKYLGTRNFYNYTIQKTYKDPSAKRHIKTFKLNPEPIIINGTEWLSLKVHGQSFMMHQIRKMVAMVALIVRCGCDPQRIVDTYGPTKIAIPKAPGLGLLLERPVFDVYNKKAVDLDKKPIDFENYATEMNEFKQREIYDRIFREEEQTH</sequence>
<dbReference type="FunFam" id="3.30.70.660:FF:000002">
    <property type="entry name" value="tRNA pseudouridine synthase"/>
    <property type="match status" value="1"/>
</dbReference>
<feature type="region of interest" description="Disordered" evidence="16">
    <location>
        <begin position="1"/>
        <end position="20"/>
    </location>
</feature>
<evidence type="ECO:0000256" key="15">
    <source>
        <dbReference type="PIRSR" id="PIRSR641708-2"/>
    </source>
</evidence>
<evidence type="ECO:0000256" key="4">
    <source>
        <dbReference type="ARBA" id="ARBA00009375"/>
    </source>
</evidence>
<keyword evidence="7" id="KW-0413">Isomerase</keyword>
<keyword evidence="8" id="KW-0539">Nucleus</keyword>
<feature type="compositionally biased region" description="Low complexity" evidence="16">
    <location>
        <begin position="252"/>
        <end position="266"/>
    </location>
</feature>
<protein>
    <recommendedName>
        <fullName evidence="11">tRNA pseudouridine synthase 1</fullName>
    </recommendedName>
    <alternativeName>
        <fullName evidence="12">tRNA pseudouridylate synthase 1</fullName>
    </alternativeName>
    <alternativeName>
        <fullName evidence="13">tRNA-uridine isomerase 1</fullName>
    </alternativeName>
</protein>
<accession>A0A0F8UEN7</accession>
<evidence type="ECO:0000256" key="8">
    <source>
        <dbReference type="ARBA" id="ARBA00023242"/>
    </source>
</evidence>
<keyword evidence="5" id="KW-0507">mRNA processing</keyword>
<evidence type="ECO:0000256" key="14">
    <source>
        <dbReference type="PIRSR" id="PIRSR641708-1"/>
    </source>
</evidence>
<reference evidence="18 19" key="1">
    <citation type="submission" date="2015-02" db="EMBL/GenBank/DDBJ databases">
        <title>Draft Genome Sequences of Two Closely-Related Aflatoxigenic Aspergillus Species Obtained from the Cote d'Ivoire.</title>
        <authorList>
            <person name="Moore G.G."/>
            <person name="Beltz S.B."/>
            <person name="Mack B.M."/>
        </authorList>
    </citation>
    <scope>NUCLEOTIDE SEQUENCE [LARGE SCALE GENOMIC DNA]</scope>
    <source>
        <strain evidence="18 19">SRRC1468</strain>
    </source>
</reference>
<dbReference type="InterPro" id="IPR020095">
    <property type="entry name" value="PsdUridine_synth_TruA_C"/>
</dbReference>
<dbReference type="Gene3D" id="3.30.70.660">
    <property type="entry name" value="Pseudouridine synthase I, catalytic domain, C-terminal subdomain"/>
    <property type="match status" value="1"/>
</dbReference>
<evidence type="ECO:0000256" key="2">
    <source>
        <dbReference type="ARBA" id="ARBA00001832"/>
    </source>
</evidence>
<evidence type="ECO:0000259" key="17">
    <source>
        <dbReference type="Pfam" id="PF01416"/>
    </source>
</evidence>
<organism evidence="18 19">
    <name type="scientific">Aspergillus rambellii</name>
    <dbReference type="NCBI Taxonomy" id="308745"/>
    <lineage>
        <taxon>Eukaryota</taxon>
        <taxon>Fungi</taxon>
        <taxon>Dikarya</taxon>
        <taxon>Ascomycota</taxon>
        <taxon>Pezizomycotina</taxon>
        <taxon>Eurotiomycetes</taxon>
        <taxon>Eurotiomycetidae</taxon>
        <taxon>Eurotiales</taxon>
        <taxon>Aspergillaceae</taxon>
        <taxon>Aspergillus</taxon>
        <taxon>Aspergillus subgen. Nidulantes</taxon>
    </lineage>
</organism>
<dbReference type="STRING" id="308745.A0A0F8UEN7"/>
<dbReference type="GO" id="GO:0006397">
    <property type="term" value="P:mRNA processing"/>
    <property type="evidence" value="ECO:0007669"/>
    <property type="project" value="UniProtKB-KW"/>
</dbReference>
<comment type="subcellular location">
    <subcellularLocation>
        <location evidence="3">Nucleus</location>
    </subcellularLocation>
</comment>
<dbReference type="Gene3D" id="3.30.70.580">
    <property type="entry name" value="Pseudouridine synthase I, catalytic domain, N-terminal subdomain"/>
    <property type="match status" value="1"/>
</dbReference>
<feature type="compositionally biased region" description="Basic and acidic residues" evidence="16">
    <location>
        <begin position="239"/>
        <end position="248"/>
    </location>
</feature>
<proteinExistence type="inferred from homology"/>
<dbReference type="InterPro" id="IPR020094">
    <property type="entry name" value="TruA/RsuA/RluB/E/F_N"/>
</dbReference>
<feature type="compositionally biased region" description="Basic and acidic residues" evidence="16">
    <location>
        <begin position="1"/>
        <end position="14"/>
    </location>
</feature>
<dbReference type="OrthoDB" id="10256309at2759"/>
<dbReference type="AlphaFoldDB" id="A0A0F8UEN7"/>
<dbReference type="NCBIfam" id="TIGR00071">
    <property type="entry name" value="hisT_truA"/>
    <property type="match status" value="1"/>
</dbReference>
<dbReference type="GO" id="GO:0005634">
    <property type="term" value="C:nucleus"/>
    <property type="evidence" value="ECO:0007669"/>
    <property type="project" value="UniProtKB-SubCell"/>
</dbReference>
<comment type="function">
    <text evidence="10">Formation of pseudouridine at positions 27 and 28 in the anticodon stem and loop of transfer RNAs; at positions 34 and 36 of intron-containing precursor tRNA(Ile) and at position 35 in the intron-containing tRNA(Tyr). Catalyzes pseudouridylation at position 44 in U2 snRNA. Also catalyzes pseudouridylation of mRNAs.</text>
</comment>
<evidence type="ECO:0000256" key="6">
    <source>
        <dbReference type="ARBA" id="ARBA00022694"/>
    </source>
</evidence>
<dbReference type="EMBL" id="JZBS01002547">
    <property type="protein sequence ID" value="KKK18164.1"/>
    <property type="molecule type" value="Genomic_DNA"/>
</dbReference>
<keyword evidence="6" id="KW-0819">tRNA processing</keyword>
<dbReference type="SUPFAM" id="SSF55120">
    <property type="entry name" value="Pseudouridine synthase"/>
    <property type="match status" value="1"/>
</dbReference>
<dbReference type="PANTHER" id="PTHR11142:SF4">
    <property type="entry name" value="PSEUDOURIDYLATE SYNTHASE 1 HOMOLOG"/>
    <property type="match status" value="1"/>
</dbReference>
<evidence type="ECO:0000256" key="5">
    <source>
        <dbReference type="ARBA" id="ARBA00022664"/>
    </source>
</evidence>
<name>A0A0F8UEN7_9EURO</name>
<comment type="catalytic activity">
    <reaction evidence="9">
        <text>a uridine in tRNA = a pseudouridine in tRNA</text>
        <dbReference type="Rhea" id="RHEA:54572"/>
        <dbReference type="Rhea" id="RHEA-COMP:13339"/>
        <dbReference type="Rhea" id="RHEA-COMP:13934"/>
        <dbReference type="ChEBI" id="CHEBI:65314"/>
        <dbReference type="ChEBI" id="CHEBI:65315"/>
    </reaction>
</comment>
<evidence type="ECO:0000256" key="16">
    <source>
        <dbReference type="SAM" id="MobiDB-lite"/>
    </source>
</evidence>
<feature type="binding site" evidence="15">
    <location>
        <position position="152"/>
    </location>
    <ligand>
        <name>substrate</name>
    </ligand>
</feature>
<dbReference type="GO" id="GO:0003723">
    <property type="term" value="F:RNA binding"/>
    <property type="evidence" value="ECO:0007669"/>
    <property type="project" value="InterPro"/>
</dbReference>
<evidence type="ECO:0000313" key="19">
    <source>
        <dbReference type="Proteomes" id="UP000034291"/>
    </source>
</evidence>
<evidence type="ECO:0000256" key="3">
    <source>
        <dbReference type="ARBA" id="ARBA00004123"/>
    </source>
</evidence>
<feature type="active site" description="Nucleophile" evidence="14">
    <location>
        <position position="96"/>
    </location>
</feature>
<dbReference type="InterPro" id="IPR041708">
    <property type="entry name" value="PUS1/PUS2-like"/>
</dbReference>
<evidence type="ECO:0000313" key="18">
    <source>
        <dbReference type="EMBL" id="KKK18164.1"/>
    </source>
</evidence>
<evidence type="ECO:0000256" key="7">
    <source>
        <dbReference type="ARBA" id="ARBA00023235"/>
    </source>
</evidence>
<dbReference type="Pfam" id="PF01416">
    <property type="entry name" value="PseudoU_synth_1"/>
    <property type="match status" value="1"/>
</dbReference>
<dbReference type="PANTHER" id="PTHR11142">
    <property type="entry name" value="PSEUDOURIDYLATE SYNTHASE"/>
    <property type="match status" value="1"/>
</dbReference>
<dbReference type="GO" id="GO:0031119">
    <property type="term" value="P:tRNA pseudouridine synthesis"/>
    <property type="evidence" value="ECO:0007669"/>
    <property type="project" value="InterPro"/>
</dbReference>
<evidence type="ECO:0000256" key="1">
    <source>
        <dbReference type="ARBA" id="ARBA00001166"/>
    </source>
</evidence>
<dbReference type="GO" id="GO:0031120">
    <property type="term" value="P:snRNA pseudouridine synthesis"/>
    <property type="evidence" value="ECO:0007669"/>
    <property type="project" value="UniProtKB-ARBA"/>
</dbReference>
<dbReference type="InterPro" id="IPR020097">
    <property type="entry name" value="PsdUridine_synth_TruA_a/b_dom"/>
</dbReference>
<feature type="non-terminal residue" evidence="18">
    <location>
        <position position="460"/>
    </location>
</feature>
<dbReference type="GO" id="GO:0009982">
    <property type="term" value="F:pseudouridine synthase activity"/>
    <property type="evidence" value="ECO:0007669"/>
    <property type="project" value="InterPro"/>
</dbReference>
<comment type="catalytic activity">
    <reaction evidence="1">
        <text>a uridine in mRNA = a pseudouridine in mRNA</text>
        <dbReference type="Rhea" id="RHEA:56644"/>
        <dbReference type="Rhea" id="RHEA-COMP:14658"/>
        <dbReference type="Rhea" id="RHEA-COMP:14659"/>
        <dbReference type="ChEBI" id="CHEBI:65314"/>
        <dbReference type="ChEBI" id="CHEBI:65315"/>
    </reaction>
</comment>
<evidence type="ECO:0000256" key="12">
    <source>
        <dbReference type="ARBA" id="ARBA00079072"/>
    </source>
</evidence>
<comment type="caution">
    <text evidence="18">The sequence shown here is derived from an EMBL/GenBank/DDBJ whole genome shotgun (WGS) entry which is preliminary data.</text>
</comment>
<evidence type="ECO:0000256" key="13">
    <source>
        <dbReference type="ARBA" id="ARBA00080858"/>
    </source>
</evidence>
<evidence type="ECO:0000256" key="10">
    <source>
        <dbReference type="ARBA" id="ARBA00053072"/>
    </source>
</evidence>
<feature type="region of interest" description="Disordered" evidence="16">
    <location>
        <begin position="229"/>
        <end position="268"/>
    </location>
</feature>
<keyword evidence="19" id="KW-1185">Reference proteome</keyword>
<dbReference type="GO" id="GO:1990481">
    <property type="term" value="P:mRNA pseudouridine synthesis"/>
    <property type="evidence" value="ECO:0007669"/>
    <property type="project" value="TreeGrafter"/>
</dbReference>
<dbReference type="InterPro" id="IPR001406">
    <property type="entry name" value="PsdUridine_synth_TruA"/>
</dbReference>
<evidence type="ECO:0000256" key="9">
    <source>
        <dbReference type="ARBA" id="ARBA00036943"/>
    </source>
</evidence>
<comment type="catalytic activity">
    <reaction evidence="2">
        <text>uridine in snRNA = pseudouridine in snRNA</text>
        <dbReference type="Rhea" id="RHEA:51124"/>
        <dbReference type="Rhea" id="RHEA-COMP:12891"/>
        <dbReference type="Rhea" id="RHEA-COMP:12892"/>
        <dbReference type="ChEBI" id="CHEBI:65314"/>
        <dbReference type="ChEBI" id="CHEBI:65315"/>
    </reaction>
</comment>
<comment type="similarity">
    <text evidence="4">Belongs to the tRNA pseudouridine synthase TruA family.</text>
</comment>
<feature type="domain" description="Pseudouridine synthase I TruA alpha/beta" evidence="17">
    <location>
        <begin position="310"/>
        <end position="417"/>
    </location>
</feature>
<gene>
    <name evidence="18" type="ORF">ARAM_004519</name>
</gene>
<dbReference type="FunFam" id="3.30.70.580:FF:000002">
    <property type="entry name" value="tRNA pseudouridine synthase"/>
    <property type="match status" value="1"/>
</dbReference>